<evidence type="ECO:0000256" key="1">
    <source>
        <dbReference type="SAM" id="MobiDB-lite"/>
    </source>
</evidence>
<feature type="compositionally biased region" description="Polar residues" evidence="1">
    <location>
        <begin position="723"/>
        <end position="733"/>
    </location>
</feature>
<dbReference type="InterPro" id="IPR011989">
    <property type="entry name" value="ARM-like"/>
</dbReference>
<feature type="domain" description="Protein kinase" evidence="2">
    <location>
        <begin position="32"/>
        <end position="339"/>
    </location>
</feature>
<dbReference type="PANTHER" id="PTHR12984">
    <property type="entry name" value="SCY1-RELATED S/T PROTEIN KINASE-LIKE"/>
    <property type="match status" value="1"/>
</dbReference>
<evidence type="ECO:0000259" key="2">
    <source>
        <dbReference type="PROSITE" id="PS50011"/>
    </source>
</evidence>
<comment type="caution">
    <text evidence="3">The sequence shown here is derived from an EMBL/GenBank/DDBJ whole genome shotgun (WGS) entry which is preliminary data.</text>
</comment>
<dbReference type="EMBL" id="JAKLMC020000005">
    <property type="protein sequence ID" value="KAK5956146.1"/>
    <property type="molecule type" value="Genomic_DNA"/>
</dbReference>
<dbReference type="Gene3D" id="1.10.510.10">
    <property type="entry name" value="Transferase(Phosphotransferase) domain 1"/>
    <property type="match status" value="1"/>
</dbReference>
<feature type="compositionally biased region" description="Pro residues" evidence="1">
    <location>
        <begin position="852"/>
        <end position="863"/>
    </location>
</feature>
<evidence type="ECO:0000313" key="3">
    <source>
        <dbReference type="EMBL" id="KAK5956146.1"/>
    </source>
</evidence>
<dbReference type="AlphaFoldDB" id="A0AAN8EXX2"/>
<feature type="compositionally biased region" description="Low complexity" evidence="1">
    <location>
        <begin position="674"/>
        <end position="683"/>
    </location>
</feature>
<proteinExistence type="predicted"/>
<dbReference type="Proteomes" id="UP001316803">
    <property type="component" value="Unassembled WGS sequence"/>
</dbReference>
<feature type="region of interest" description="Disordered" evidence="1">
    <location>
        <begin position="703"/>
        <end position="902"/>
    </location>
</feature>
<keyword evidence="3" id="KW-0418">Kinase</keyword>
<sequence>MFSSAFKSFTSNITSNYEISKQPQASVGVWNIFEAKKRSTGTPASVFVFDRKSLDVSSVGGFGAKASSTSVRKAQDEVVERLKREALNLARLRHPSILQLVEPVEETRSGGLMFATEPVIAPLSAALAQKDRGSSHSRRQELSARSLQDVEVDELEVQKGLLQVAKGLEFLHDSAKLVHGNLTPDAIFINAKSDWKISGLGYAGPPDNAEGHQTLPQIPLSEALYIDARVPQTVQLNLDYTSPDFVLDSNINFAADIFSLGLVLIACYRDPHRSPIETHGNQSTYKKAMSSPSSAPSPQNNYGCSNKLPQELESTLPRVLARRPAGRMSAAEFQQSEYFDNILVNTMRFLDGLPAKTPLEKQQFMRGLSRVMPQFPVSVLEKKVLSVLLEELKDKELLSVILQNIFQIVKMVPNRKDVLSTKILPRLKEIFIAQAKPQERDTSKEAGLVVFLENVQIMSQTSSAQQFKEDVLPVVHVAMQSNTHSLVDAALGTLPIILPVLDFSTVKHDLFPVIANVFAKTSSLGIKVRGLEAMAVLCGATDGTAATANDDLSGIATSREPPKSNISSLDKFTMQEKVVPLLKGIKTKEPAVMMTALKVFQQIARAGDIDFLATEVMPLLWTFALGPLLDLSQFKAHMDVIQALTQKIQREQVKKLQELATVNKSVFDGRERPSVSAAASAGANGTGGEEDFEKLVLGSRSRETNDPFAGALSDGEKLRPSAPSYSWQSSAGRSTPAARATTLQPLQPQSRSVTPDVSASGFPPMQPVGSTSAWSQPLQPSNHATPAATPGWNTASMQPRPPTHSSPWNQPLASQLAPALGSSQLQATSFLNSRPASTSTSSAANTGFAPILAPPPQSPPPMNPWQAQPFLTPLAQPANRPQQPQQQQQQPRPGLDKYQSLL</sequence>
<feature type="compositionally biased region" description="Polar residues" evidence="1">
    <location>
        <begin position="741"/>
        <end position="757"/>
    </location>
</feature>
<dbReference type="Gene3D" id="3.30.200.20">
    <property type="entry name" value="Phosphorylase Kinase, domain 1"/>
    <property type="match status" value="1"/>
</dbReference>
<dbReference type="SUPFAM" id="SSF48371">
    <property type="entry name" value="ARM repeat"/>
    <property type="match status" value="1"/>
</dbReference>
<dbReference type="InterPro" id="IPR011009">
    <property type="entry name" value="Kinase-like_dom_sf"/>
</dbReference>
<evidence type="ECO:0000313" key="4">
    <source>
        <dbReference type="Proteomes" id="UP001316803"/>
    </source>
</evidence>
<keyword evidence="3" id="KW-0808">Transferase</keyword>
<feature type="compositionally biased region" description="Polar residues" evidence="1">
    <location>
        <begin position="821"/>
        <end position="835"/>
    </location>
</feature>
<feature type="compositionally biased region" description="Polar residues" evidence="1">
    <location>
        <begin position="299"/>
        <end position="308"/>
    </location>
</feature>
<feature type="compositionally biased region" description="Polar residues" evidence="1">
    <location>
        <begin position="768"/>
        <end position="784"/>
    </location>
</feature>
<dbReference type="Pfam" id="PF00069">
    <property type="entry name" value="Pkinase"/>
    <property type="match status" value="1"/>
</dbReference>
<dbReference type="PROSITE" id="PS50011">
    <property type="entry name" value="PROTEIN_KINASE_DOM"/>
    <property type="match status" value="1"/>
</dbReference>
<feature type="region of interest" description="Disordered" evidence="1">
    <location>
        <begin position="671"/>
        <end position="690"/>
    </location>
</feature>
<gene>
    <name evidence="3" type="primary">ppk32</name>
    <name evidence="3" type="ORF">OHC33_002719</name>
</gene>
<dbReference type="InterPro" id="IPR051177">
    <property type="entry name" value="CIK-Related_Protein"/>
</dbReference>
<dbReference type="GO" id="GO:0005524">
    <property type="term" value="F:ATP binding"/>
    <property type="evidence" value="ECO:0007669"/>
    <property type="project" value="InterPro"/>
</dbReference>
<name>A0AAN8EXX2_9EURO</name>
<feature type="region of interest" description="Disordered" evidence="1">
    <location>
        <begin position="276"/>
        <end position="308"/>
    </location>
</feature>
<dbReference type="Gene3D" id="1.25.10.10">
    <property type="entry name" value="Leucine-rich Repeat Variant"/>
    <property type="match status" value="1"/>
</dbReference>
<feature type="compositionally biased region" description="Low complexity" evidence="1">
    <location>
        <begin position="875"/>
        <end position="893"/>
    </location>
</feature>
<dbReference type="InterPro" id="IPR000719">
    <property type="entry name" value="Prot_kinase_dom"/>
</dbReference>
<dbReference type="CDD" id="cd14011">
    <property type="entry name" value="PK_SCY1_like"/>
    <property type="match status" value="1"/>
</dbReference>
<dbReference type="SUPFAM" id="SSF56112">
    <property type="entry name" value="Protein kinase-like (PK-like)"/>
    <property type="match status" value="1"/>
</dbReference>
<organism evidence="3 4">
    <name type="scientific">Knufia fluminis</name>
    <dbReference type="NCBI Taxonomy" id="191047"/>
    <lineage>
        <taxon>Eukaryota</taxon>
        <taxon>Fungi</taxon>
        <taxon>Dikarya</taxon>
        <taxon>Ascomycota</taxon>
        <taxon>Pezizomycotina</taxon>
        <taxon>Eurotiomycetes</taxon>
        <taxon>Chaetothyriomycetidae</taxon>
        <taxon>Chaetothyriales</taxon>
        <taxon>Trichomeriaceae</taxon>
        <taxon>Knufia</taxon>
    </lineage>
</organism>
<feature type="compositionally biased region" description="Low complexity" evidence="1">
    <location>
        <begin position="836"/>
        <end position="846"/>
    </location>
</feature>
<dbReference type="GO" id="GO:0004672">
    <property type="term" value="F:protein kinase activity"/>
    <property type="evidence" value="ECO:0007669"/>
    <property type="project" value="InterPro"/>
</dbReference>
<dbReference type="InterPro" id="IPR016024">
    <property type="entry name" value="ARM-type_fold"/>
</dbReference>
<keyword evidence="4" id="KW-1185">Reference proteome</keyword>
<reference evidence="3 4" key="1">
    <citation type="submission" date="2022-12" db="EMBL/GenBank/DDBJ databases">
        <title>Genomic features and morphological characterization of a novel Knufia sp. strain isolated from spacecraft assembly facility.</title>
        <authorList>
            <person name="Teixeira M."/>
            <person name="Chander A.M."/>
            <person name="Stajich J.E."/>
            <person name="Venkateswaran K."/>
        </authorList>
    </citation>
    <scope>NUCLEOTIDE SEQUENCE [LARGE SCALE GENOMIC DNA]</scope>
    <source>
        <strain evidence="3 4">FJI-L2-BK-P2</strain>
    </source>
</reference>
<dbReference type="PANTHER" id="PTHR12984:SF6">
    <property type="entry name" value="SCY1-LIKE PROTEIN 2"/>
    <property type="match status" value="1"/>
</dbReference>
<dbReference type="SMART" id="SM00220">
    <property type="entry name" value="S_TKc"/>
    <property type="match status" value="1"/>
</dbReference>
<accession>A0AAN8EXX2</accession>
<protein>
    <submittedName>
        <fullName evidence="3">Protein kinase domain-containing protein ppk32</fullName>
    </submittedName>
</protein>